<dbReference type="PATRIC" id="fig|1354303.4.peg.869"/>
<feature type="transmembrane region" description="Helical" evidence="1">
    <location>
        <begin position="71"/>
        <end position="90"/>
    </location>
</feature>
<evidence type="ECO:0000313" key="2">
    <source>
        <dbReference type="EMBL" id="ERL56204.1"/>
    </source>
</evidence>
<dbReference type="AlphaFoldDB" id="U4TBU9"/>
<accession>U4TBU9</accession>
<comment type="caution">
    <text evidence="2">The sequence shown here is derived from an EMBL/GenBank/DDBJ whole genome shotgun (WGS) entry which is preliminary data.</text>
</comment>
<feature type="transmembrane region" description="Helical" evidence="1">
    <location>
        <begin position="110"/>
        <end position="132"/>
    </location>
</feature>
<feature type="transmembrane region" description="Helical" evidence="1">
    <location>
        <begin position="283"/>
        <end position="304"/>
    </location>
</feature>
<reference evidence="2 3" key="1">
    <citation type="journal article" date="2013" name="Genome Announc.">
        <title>Draft Genome Sequence of Psychrobacter aquaticus Strain CMS 56T, Isolated from a Cyanobacterial Mat Sample Collected from Water Bodies in the McMurdo Dry Valley Region of Antarctica.</title>
        <authorList>
            <person name="Reddy G.S."/>
            <person name="Ara S."/>
            <person name="Singh A."/>
            <person name="Kumar Pinnaka A."/>
            <person name="Shivaji S."/>
        </authorList>
    </citation>
    <scope>NUCLEOTIDE SEQUENCE [LARGE SCALE GENOMIC DNA]</scope>
    <source>
        <strain evidence="2 3">CMS 56</strain>
    </source>
</reference>
<feature type="transmembrane region" description="Helical" evidence="1">
    <location>
        <begin position="310"/>
        <end position="328"/>
    </location>
</feature>
<organism evidence="2 3">
    <name type="scientific">Psychrobacter aquaticus CMS 56</name>
    <dbReference type="NCBI Taxonomy" id="1354303"/>
    <lineage>
        <taxon>Bacteria</taxon>
        <taxon>Pseudomonadati</taxon>
        <taxon>Pseudomonadota</taxon>
        <taxon>Gammaproteobacteria</taxon>
        <taxon>Moraxellales</taxon>
        <taxon>Moraxellaceae</taxon>
        <taxon>Psychrobacter</taxon>
    </lineage>
</organism>
<name>U4TBU9_9GAMM</name>
<dbReference type="Proteomes" id="UP000016761">
    <property type="component" value="Unassembled WGS sequence"/>
</dbReference>
<dbReference type="STRING" id="1354303.M917_0882"/>
<feature type="transmembrane region" description="Helical" evidence="1">
    <location>
        <begin position="180"/>
        <end position="202"/>
    </location>
</feature>
<keyword evidence="1" id="KW-0472">Membrane</keyword>
<keyword evidence="1" id="KW-1133">Transmembrane helix</keyword>
<proteinExistence type="predicted"/>
<dbReference type="EMBL" id="AUSW01000015">
    <property type="protein sequence ID" value="ERL56204.1"/>
    <property type="molecule type" value="Genomic_DNA"/>
</dbReference>
<keyword evidence="3" id="KW-1185">Reference proteome</keyword>
<gene>
    <name evidence="2" type="ORF">M917_0882</name>
</gene>
<sequence>MHCFLPFVLNDVLFRVAYMPDQFKYWRGVNAIRSGELGLIEALIGGDKGNNVEQASAFFAAMPFPTPVSPISLGFYNTFIYIILFFILYAKNVFTKFSLWFYLLFPSMALYSALTLRETLILFFMIMAVVYARESKIFRSILCMVPLTLIKIQNFYIVGPIVLLYFVFDVAKKGMGLTKALSIGVIGLVSLLASAPIALPIINKYRVSMFMEDGGDAKNIELISGVGDFVLQGLTSGFYFLSKPLPWEATSPLQFIQSFENLIVLVILFLITRQAWIKSPDRLAFWLLFLALSMSVYGLVVANYGTAVRYRYAFIVMYVLFLCADCNIKKLFPKKGAVA</sequence>
<feature type="transmembrane region" description="Helical" evidence="1">
    <location>
        <begin position="253"/>
        <end position="271"/>
    </location>
</feature>
<protein>
    <submittedName>
        <fullName evidence="2">Uncharacterized protein</fullName>
    </submittedName>
</protein>
<evidence type="ECO:0000313" key="3">
    <source>
        <dbReference type="Proteomes" id="UP000016761"/>
    </source>
</evidence>
<dbReference type="eggNOG" id="ENOG5032NHD">
    <property type="taxonomic scope" value="Bacteria"/>
</dbReference>
<keyword evidence="1" id="KW-0812">Transmembrane</keyword>
<feature type="transmembrane region" description="Helical" evidence="1">
    <location>
        <begin position="144"/>
        <end position="168"/>
    </location>
</feature>
<evidence type="ECO:0000256" key="1">
    <source>
        <dbReference type="SAM" id="Phobius"/>
    </source>
</evidence>